<evidence type="ECO:0000256" key="3">
    <source>
        <dbReference type="ARBA" id="ARBA00023163"/>
    </source>
</evidence>
<sequence length="106" mass="11816">MNRWNHDFSDNEVGLARHIQPMLQLLDTAYAGNAYRASEIIGGEVYSLTVREQEVMRLLGQGLKGIAIGRLLGCSPRTVAKHLEHAYTKLGSNNRVDALRRLRGEG</sequence>
<dbReference type="CDD" id="cd06170">
    <property type="entry name" value="LuxR_C_like"/>
    <property type="match status" value="1"/>
</dbReference>
<dbReference type="SMART" id="SM00421">
    <property type="entry name" value="HTH_LUXR"/>
    <property type="match status" value="1"/>
</dbReference>
<dbReference type="InterPro" id="IPR036388">
    <property type="entry name" value="WH-like_DNA-bd_sf"/>
</dbReference>
<dbReference type="PANTHER" id="PTHR44688">
    <property type="entry name" value="DNA-BINDING TRANSCRIPTIONAL ACTIVATOR DEVR_DOSR"/>
    <property type="match status" value="1"/>
</dbReference>
<evidence type="ECO:0000313" key="5">
    <source>
        <dbReference type="EMBL" id="MFB9820244.1"/>
    </source>
</evidence>
<feature type="domain" description="HTH luxR-type" evidence="4">
    <location>
        <begin position="41"/>
        <end position="106"/>
    </location>
</feature>
<dbReference type="InterPro" id="IPR000792">
    <property type="entry name" value="Tscrpt_reg_LuxR_C"/>
</dbReference>
<comment type="caution">
    <text evidence="5">The sequence shown here is derived from an EMBL/GenBank/DDBJ whole genome shotgun (WGS) entry which is preliminary data.</text>
</comment>
<reference evidence="5 6" key="1">
    <citation type="submission" date="2024-09" db="EMBL/GenBank/DDBJ databases">
        <authorList>
            <person name="Sun Q."/>
            <person name="Mori K."/>
        </authorList>
    </citation>
    <scope>NUCLEOTIDE SEQUENCE [LARGE SCALE GENOMIC DNA]</scope>
    <source>
        <strain evidence="5 6">JCM 1334</strain>
    </source>
</reference>
<dbReference type="PANTHER" id="PTHR44688:SF16">
    <property type="entry name" value="DNA-BINDING TRANSCRIPTIONAL ACTIVATOR DEVR_DOSR"/>
    <property type="match status" value="1"/>
</dbReference>
<gene>
    <name evidence="5" type="ORF">ACFFP1_12150</name>
</gene>
<dbReference type="Gene3D" id="1.10.10.10">
    <property type="entry name" value="Winged helix-like DNA-binding domain superfamily/Winged helix DNA-binding domain"/>
    <property type="match status" value="1"/>
</dbReference>
<protein>
    <submittedName>
        <fullName evidence="5">Response regulator transcription factor</fullName>
    </submittedName>
</protein>
<dbReference type="PROSITE" id="PS50043">
    <property type="entry name" value="HTH_LUXR_2"/>
    <property type="match status" value="1"/>
</dbReference>
<dbReference type="PRINTS" id="PR00038">
    <property type="entry name" value="HTHLUXR"/>
</dbReference>
<evidence type="ECO:0000313" key="6">
    <source>
        <dbReference type="Proteomes" id="UP001589702"/>
    </source>
</evidence>
<name>A0ABV5XZR6_ARTRM</name>
<keyword evidence="3" id="KW-0804">Transcription</keyword>
<dbReference type="SUPFAM" id="SSF46894">
    <property type="entry name" value="C-terminal effector domain of the bipartite response regulators"/>
    <property type="match status" value="1"/>
</dbReference>
<evidence type="ECO:0000256" key="2">
    <source>
        <dbReference type="ARBA" id="ARBA00023125"/>
    </source>
</evidence>
<keyword evidence="1" id="KW-0805">Transcription regulation</keyword>
<accession>A0ABV5XZR6</accession>
<dbReference type="Proteomes" id="UP001589702">
    <property type="component" value="Unassembled WGS sequence"/>
</dbReference>
<evidence type="ECO:0000259" key="4">
    <source>
        <dbReference type="PROSITE" id="PS50043"/>
    </source>
</evidence>
<dbReference type="EMBL" id="JBHMBC010000018">
    <property type="protein sequence ID" value="MFB9820244.1"/>
    <property type="molecule type" value="Genomic_DNA"/>
</dbReference>
<keyword evidence="2" id="KW-0238">DNA-binding</keyword>
<organism evidence="5 6">
    <name type="scientific">Arthrobacter ramosus</name>
    <dbReference type="NCBI Taxonomy" id="1672"/>
    <lineage>
        <taxon>Bacteria</taxon>
        <taxon>Bacillati</taxon>
        <taxon>Actinomycetota</taxon>
        <taxon>Actinomycetes</taxon>
        <taxon>Micrococcales</taxon>
        <taxon>Micrococcaceae</taxon>
        <taxon>Arthrobacter</taxon>
    </lineage>
</organism>
<evidence type="ECO:0000256" key="1">
    <source>
        <dbReference type="ARBA" id="ARBA00023015"/>
    </source>
</evidence>
<proteinExistence type="predicted"/>
<keyword evidence="6" id="KW-1185">Reference proteome</keyword>
<dbReference type="RefSeq" id="WP_234754089.1">
    <property type="nucleotide sequence ID" value="NZ_BAAAWN010000001.1"/>
</dbReference>
<dbReference type="InterPro" id="IPR016032">
    <property type="entry name" value="Sig_transdc_resp-reg_C-effctor"/>
</dbReference>
<dbReference type="Pfam" id="PF00196">
    <property type="entry name" value="GerE"/>
    <property type="match status" value="1"/>
</dbReference>